<dbReference type="GeneID" id="19306819"/>
<dbReference type="RefSeq" id="XP_007871677.1">
    <property type="nucleotide sequence ID" value="XM_007873486.1"/>
</dbReference>
<dbReference type="KEGG" id="gtr:GLOTRDRAFT_51472"/>
<dbReference type="EMBL" id="KB469544">
    <property type="protein sequence ID" value="EPQ49867.1"/>
    <property type="molecule type" value="Genomic_DNA"/>
</dbReference>
<name>S7PR59_GLOTA</name>
<dbReference type="OMA" id="NEVWHAH"/>
<evidence type="ECO:0000313" key="1">
    <source>
        <dbReference type="EMBL" id="EPQ49867.1"/>
    </source>
</evidence>
<dbReference type="OrthoDB" id="3259294at2759"/>
<keyword evidence="2" id="KW-1185">Reference proteome</keyword>
<gene>
    <name evidence="1" type="ORF">GLOTRDRAFT_51472</name>
</gene>
<evidence type="ECO:0000313" key="2">
    <source>
        <dbReference type="Proteomes" id="UP000030669"/>
    </source>
</evidence>
<protein>
    <submittedName>
        <fullName evidence="1">Uncharacterized protein</fullName>
    </submittedName>
</protein>
<dbReference type="HOGENOM" id="CLU_176678_0_0_1"/>
<sequence>MEIGAPMASAYLLGNPDHYTSHKFQTVFWKSYVSEVLQSWEDDNPSEDTENISATLKNKVMVCKSKDGYTPYSTVMDYTHHALKYEDMNLYDWIRLSRKKPIPKPKPNKIKN</sequence>
<dbReference type="AlphaFoldDB" id="S7PR59"/>
<accession>S7PR59</accession>
<organism evidence="1 2">
    <name type="scientific">Gloeophyllum trabeum (strain ATCC 11539 / FP-39264 / Madison 617)</name>
    <name type="common">Brown rot fungus</name>
    <dbReference type="NCBI Taxonomy" id="670483"/>
    <lineage>
        <taxon>Eukaryota</taxon>
        <taxon>Fungi</taxon>
        <taxon>Dikarya</taxon>
        <taxon>Basidiomycota</taxon>
        <taxon>Agaricomycotina</taxon>
        <taxon>Agaricomycetes</taxon>
        <taxon>Gloeophyllales</taxon>
        <taxon>Gloeophyllaceae</taxon>
        <taxon>Gloeophyllum</taxon>
    </lineage>
</organism>
<dbReference type="Proteomes" id="UP000030669">
    <property type="component" value="Unassembled WGS sequence"/>
</dbReference>
<dbReference type="STRING" id="670483.S7PR59"/>
<reference evidence="1 2" key="1">
    <citation type="journal article" date="2012" name="Science">
        <title>The Paleozoic origin of enzymatic lignin decomposition reconstructed from 31 fungal genomes.</title>
        <authorList>
            <person name="Floudas D."/>
            <person name="Binder M."/>
            <person name="Riley R."/>
            <person name="Barry K."/>
            <person name="Blanchette R.A."/>
            <person name="Henrissat B."/>
            <person name="Martinez A.T."/>
            <person name="Otillar R."/>
            <person name="Spatafora J.W."/>
            <person name="Yadav J.S."/>
            <person name="Aerts A."/>
            <person name="Benoit I."/>
            <person name="Boyd A."/>
            <person name="Carlson A."/>
            <person name="Copeland A."/>
            <person name="Coutinho P.M."/>
            <person name="de Vries R.P."/>
            <person name="Ferreira P."/>
            <person name="Findley K."/>
            <person name="Foster B."/>
            <person name="Gaskell J."/>
            <person name="Glotzer D."/>
            <person name="Gorecki P."/>
            <person name="Heitman J."/>
            <person name="Hesse C."/>
            <person name="Hori C."/>
            <person name="Igarashi K."/>
            <person name="Jurgens J.A."/>
            <person name="Kallen N."/>
            <person name="Kersten P."/>
            <person name="Kohler A."/>
            <person name="Kuees U."/>
            <person name="Kumar T.K.A."/>
            <person name="Kuo A."/>
            <person name="LaButti K."/>
            <person name="Larrondo L.F."/>
            <person name="Lindquist E."/>
            <person name="Ling A."/>
            <person name="Lombard V."/>
            <person name="Lucas S."/>
            <person name="Lundell T."/>
            <person name="Martin R."/>
            <person name="McLaughlin D.J."/>
            <person name="Morgenstern I."/>
            <person name="Morin E."/>
            <person name="Murat C."/>
            <person name="Nagy L.G."/>
            <person name="Nolan M."/>
            <person name="Ohm R.A."/>
            <person name="Patyshakuliyeva A."/>
            <person name="Rokas A."/>
            <person name="Ruiz-Duenas F.J."/>
            <person name="Sabat G."/>
            <person name="Salamov A."/>
            <person name="Samejima M."/>
            <person name="Schmutz J."/>
            <person name="Slot J.C."/>
            <person name="St John F."/>
            <person name="Stenlid J."/>
            <person name="Sun H."/>
            <person name="Sun S."/>
            <person name="Syed K."/>
            <person name="Tsang A."/>
            <person name="Wiebenga A."/>
            <person name="Young D."/>
            <person name="Pisabarro A."/>
            <person name="Eastwood D.C."/>
            <person name="Martin F."/>
            <person name="Cullen D."/>
            <person name="Grigoriev I.V."/>
            <person name="Hibbett D.S."/>
        </authorList>
    </citation>
    <scope>NUCLEOTIDE SEQUENCE [LARGE SCALE GENOMIC DNA]</scope>
    <source>
        <strain evidence="1 2">ATCC 11539</strain>
    </source>
</reference>
<proteinExistence type="predicted"/>